<dbReference type="EMBL" id="QASA01000001">
    <property type="protein sequence ID" value="RDC64036.1"/>
    <property type="molecule type" value="Genomic_DNA"/>
</dbReference>
<dbReference type="AlphaFoldDB" id="A0A369QLD0"/>
<evidence type="ECO:0008006" key="3">
    <source>
        <dbReference type="Google" id="ProtNLM"/>
    </source>
</evidence>
<dbReference type="RefSeq" id="WP_115373245.1">
    <property type="nucleotide sequence ID" value="NZ_QASA01000001.1"/>
</dbReference>
<sequence length="226" mass="25515">MSLDFNEVPEQPVCFECIQDSKLLIADTNWWNLYYQNFATEEQEPPQAILDSLDQGVGLAFRVSNKVKTIGMATVHLLTNPSAVFLVYLAIDAEARNKQIGSLFFDYIYQTGAVILKEKGYLSVGFVWEITANANDSAEEAQIYSRKVNFFQQNGGTILPYKYFQPPINGDTAVPMQVMFRPGDEGVTFEATNPAALIQAMYYEKYAAINYINRELIEELLEVIST</sequence>
<accession>A0A369QLD0</accession>
<dbReference type="Gene3D" id="3.40.630.30">
    <property type="match status" value="1"/>
</dbReference>
<name>A0A369QLD0_9BACT</name>
<comment type="caution">
    <text evidence="1">The sequence shown here is derived from an EMBL/GenBank/DDBJ whole genome shotgun (WGS) entry which is preliminary data.</text>
</comment>
<dbReference type="Proteomes" id="UP000253919">
    <property type="component" value="Unassembled WGS sequence"/>
</dbReference>
<dbReference type="SUPFAM" id="SSF55729">
    <property type="entry name" value="Acyl-CoA N-acyltransferases (Nat)"/>
    <property type="match status" value="1"/>
</dbReference>
<evidence type="ECO:0000313" key="1">
    <source>
        <dbReference type="EMBL" id="RDC64036.1"/>
    </source>
</evidence>
<proteinExistence type="predicted"/>
<dbReference type="InterPro" id="IPR016181">
    <property type="entry name" value="Acyl_CoA_acyltransferase"/>
</dbReference>
<gene>
    <name evidence="1" type="ORF">AHMF7616_02646</name>
</gene>
<reference evidence="1 2" key="1">
    <citation type="submission" date="2018-04" db="EMBL/GenBank/DDBJ databases">
        <title>Adhaeribacter sp. HMF7616 genome sequencing and assembly.</title>
        <authorList>
            <person name="Kang H."/>
            <person name="Kang J."/>
            <person name="Cha I."/>
            <person name="Kim H."/>
            <person name="Joh K."/>
        </authorList>
    </citation>
    <scope>NUCLEOTIDE SEQUENCE [LARGE SCALE GENOMIC DNA]</scope>
    <source>
        <strain evidence="1 2">HMF7616</strain>
    </source>
</reference>
<protein>
    <recommendedName>
        <fullName evidence="3">N-acetyltransferase domain-containing protein</fullName>
    </recommendedName>
</protein>
<keyword evidence="2" id="KW-1185">Reference proteome</keyword>
<evidence type="ECO:0000313" key="2">
    <source>
        <dbReference type="Proteomes" id="UP000253919"/>
    </source>
</evidence>
<dbReference type="OrthoDB" id="9127144at2"/>
<organism evidence="1 2">
    <name type="scientific">Adhaeribacter pallidiroseus</name>
    <dbReference type="NCBI Taxonomy" id="2072847"/>
    <lineage>
        <taxon>Bacteria</taxon>
        <taxon>Pseudomonadati</taxon>
        <taxon>Bacteroidota</taxon>
        <taxon>Cytophagia</taxon>
        <taxon>Cytophagales</taxon>
        <taxon>Hymenobacteraceae</taxon>
        <taxon>Adhaeribacter</taxon>
    </lineage>
</organism>